<feature type="region of interest" description="Disordered" evidence="6">
    <location>
        <begin position="581"/>
        <end position="631"/>
    </location>
</feature>
<comment type="caution">
    <text evidence="8">The sequence shown here is derived from an EMBL/GenBank/DDBJ whole genome shotgun (WGS) entry which is preliminary data.</text>
</comment>
<dbReference type="Gene3D" id="1.20.1250.20">
    <property type="entry name" value="MFS general substrate transporter like domains"/>
    <property type="match status" value="1"/>
</dbReference>
<feature type="transmembrane region" description="Helical" evidence="7">
    <location>
        <begin position="60"/>
        <end position="84"/>
    </location>
</feature>
<keyword evidence="5 7" id="KW-0472">Membrane</keyword>
<evidence type="ECO:0000256" key="4">
    <source>
        <dbReference type="ARBA" id="ARBA00022989"/>
    </source>
</evidence>
<evidence type="ECO:0000313" key="8">
    <source>
        <dbReference type="EMBL" id="KAL2913722.1"/>
    </source>
</evidence>
<organism evidence="8 9">
    <name type="scientific">Polyrhizophydium stewartii</name>
    <dbReference type="NCBI Taxonomy" id="2732419"/>
    <lineage>
        <taxon>Eukaryota</taxon>
        <taxon>Fungi</taxon>
        <taxon>Fungi incertae sedis</taxon>
        <taxon>Chytridiomycota</taxon>
        <taxon>Chytridiomycota incertae sedis</taxon>
        <taxon>Chytridiomycetes</taxon>
        <taxon>Rhizophydiales</taxon>
        <taxon>Rhizophydiales incertae sedis</taxon>
        <taxon>Polyrhizophydium</taxon>
    </lineage>
</organism>
<comment type="subcellular location">
    <subcellularLocation>
        <location evidence="1">Membrane</location>
        <topology evidence="1">Multi-pass membrane protein</topology>
    </subcellularLocation>
</comment>
<feature type="transmembrane region" description="Helical" evidence="7">
    <location>
        <begin position="19"/>
        <end position="40"/>
    </location>
</feature>
<dbReference type="PANTHER" id="PTHR43791">
    <property type="entry name" value="PERMEASE-RELATED"/>
    <property type="match status" value="1"/>
</dbReference>
<feature type="transmembrane region" description="Helical" evidence="7">
    <location>
        <begin position="451"/>
        <end position="471"/>
    </location>
</feature>
<evidence type="ECO:0000313" key="9">
    <source>
        <dbReference type="Proteomes" id="UP001527925"/>
    </source>
</evidence>
<evidence type="ECO:0000256" key="1">
    <source>
        <dbReference type="ARBA" id="ARBA00004141"/>
    </source>
</evidence>
<evidence type="ECO:0000256" key="7">
    <source>
        <dbReference type="SAM" id="Phobius"/>
    </source>
</evidence>
<feature type="transmembrane region" description="Helical" evidence="7">
    <location>
        <begin position="298"/>
        <end position="317"/>
    </location>
</feature>
<proteinExistence type="predicted"/>
<feature type="transmembrane region" description="Helical" evidence="7">
    <location>
        <begin position="180"/>
        <end position="201"/>
    </location>
</feature>
<protein>
    <submittedName>
        <fullName evidence="8">Uncharacterized protein</fullName>
    </submittedName>
</protein>
<keyword evidence="2" id="KW-0813">Transport</keyword>
<feature type="transmembrane region" description="Helical" evidence="7">
    <location>
        <begin position="150"/>
        <end position="168"/>
    </location>
</feature>
<dbReference type="InterPro" id="IPR036259">
    <property type="entry name" value="MFS_trans_sf"/>
</dbReference>
<keyword evidence="3 7" id="KW-0812">Transmembrane</keyword>
<feature type="transmembrane region" description="Helical" evidence="7">
    <location>
        <begin position="359"/>
        <end position="377"/>
    </location>
</feature>
<feature type="compositionally biased region" description="Low complexity" evidence="6">
    <location>
        <begin position="583"/>
        <end position="592"/>
    </location>
</feature>
<keyword evidence="9" id="KW-1185">Reference proteome</keyword>
<keyword evidence="4 7" id="KW-1133">Transmembrane helix</keyword>
<evidence type="ECO:0000256" key="6">
    <source>
        <dbReference type="SAM" id="MobiDB-lite"/>
    </source>
</evidence>
<sequence>MVEYDPQERELVKTLDRKIVPFLAVLYFSVLLDRSIQLHMRVTNPHTRAGLDRDLRLDDFGFVWSLISFGLGSLLCVMPSTLVFRKIGPAKWFGEAGDDSVLAMLVRVLTALAATTRMCWQQSRCFASWGLIAMSAAGITNWAGFLVTRLFLGMVQAGFLPCVLLYMVYFYTKEELATRLAYVITCATAAASISGLILHYIARMDGFMGLAGWQLTFVLEGLLAFGMAFATWMHLPNYPETCGFLPPADRVLAASRGRDGAEDDTNLLTTGITKTTREPVYRFHMIQLLDVVRDVRTWLIALAYFMISTALDSLIVLGPEVAATSFDISLASLMRNWTAGGAMDTVIADNEDGSLPANLLSTAPYLIACAVACAVATHSDNSGERAMHAAVPLLTSGAGFVFMAILPPKYPGAGPARYFMGLMPAVGGLITATPCVLAYAMDKAQGDTYRAAAAAVTVALGHAFGIAIAGSPDLFDEANAPTFPAACVVNSIAASIAAVVLLVVRWFNKQEEENMWGKAPGLRRLLNDADEAKAWDVELSDFDLLKSEGSLASGLGSGGLGGGRAATDRLGIAKTAKTDAAGEAKGAAGGKAAADRDPWADDDDEFEGVGFDYGGPIGYGDDDEGEGGGGR</sequence>
<evidence type="ECO:0000256" key="2">
    <source>
        <dbReference type="ARBA" id="ARBA00022448"/>
    </source>
</evidence>
<dbReference type="Proteomes" id="UP001527925">
    <property type="component" value="Unassembled WGS sequence"/>
</dbReference>
<gene>
    <name evidence="8" type="ORF">HK105_206738</name>
</gene>
<name>A0ABR4N2F1_9FUNG</name>
<dbReference type="Pfam" id="PF07690">
    <property type="entry name" value="MFS_1"/>
    <property type="match status" value="1"/>
</dbReference>
<feature type="transmembrane region" description="Helical" evidence="7">
    <location>
        <begin position="389"/>
        <end position="406"/>
    </location>
</feature>
<dbReference type="SUPFAM" id="SSF103473">
    <property type="entry name" value="MFS general substrate transporter"/>
    <property type="match status" value="1"/>
</dbReference>
<feature type="transmembrane region" description="Helical" evidence="7">
    <location>
        <begin position="483"/>
        <end position="507"/>
    </location>
</feature>
<dbReference type="InterPro" id="IPR011701">
    <property type="entry name" value="MFS"/>
</dbReference>
<feature type="transmembrane region" description="Helical" evidence="7">
    <location>
        <begin position="126"/>
        <end position="144"/>
    </location>
</feature>
<accession>A0ABR4N2F1</accession>
<reference evidence="8 9" key="1">
    <citation type="submission" date="2023-09" db="EMBL/GenBank/DDBJ databases">
        <title>Pangenome analysis of Batrachochytrium dendrobatidis and related Chytrids.</title>
        <authorList>
            <person name="Yacoub M.N."/>
            <person name="Stajich J.E."/>
            <person name="James T.Y."/>
        </authorList>
    </citation>
    <scope>NUCLEOTIDE SEQUENCE [LARGE SCALE GENOMIC DNA]</scope>
    <source>
        <strain evidence="8 9">JEL0888</strain>
    </source>
</reference>
<evidence type="ECO:0000256" key="5">
    <source>
        <dbReference type="ARBA" id="ARBA00023136"/>
    </source>
</evidence>
<feature type="transmembrane region" description="Helical" evidence="7">
    <location>
        <begin position="418"/>
        <end position="439"/>
    </location>
</feature>
<evidence type="ECO:0000256" key="3">
    <source>
        <dbReference type="ARBA" id="ARBA00022692"/>
    </source>
</evidence>
<dbReference type="PANTHER" id="PTHR43791:SF36">
    <property type="entry name" value="TRANSPORTER, PUTATIVE (AFU_ORTHOLOGUE AFUA_6G08340)-RELATED"/>
    <property type="match status" value="1"/>
</dbReference>
<feature type="compositionally biased region" description="Acidic residues" evidence="6">
    <location>
        <begin position="620"/>
        <end position="631"/>
    </location>
</feature>
<feature type="transmembrane region" description="Helical" evidence="7">
    <location>
        <begin position="207"/>
        <end position="230"/>
    </location>
</feature>
<dbReference type="EMBL" id="JADGIZ020000042">
    <property type="protein sequence ID" value="KAL2913722.1"/>
    <property type="molecule type" value="Genomic_DNA"/>
</dbReference>